<evidence type="ECO:0000313" key="1">
    <source>
        <dbReference type="EMBL" id="GFI41584.1"/>
    </source>
</evidence>
<comment type="caution">
    <text evidence="1">The sequence shown here is derived from an EMBL/GenBank/DDBJ whole genome shotgun (WGS) entry which is preliminary data.</text>
</comment>
<dbReference type="RefSeq" id="WP_172472832.1">
    <property type="nucleotide sequence ID" value="NZ_BLMI01000194.1"/>
</dbReference>
<proteinExistence type="predicted"/>
<dbReference type="InterPro" id="IPR016187">
    <property type="entry name" value="CTDL_fold"/>
</dbReference>
<evidence type="ECO:0008006" key="3">
    <source>
        <dbReference type="Google" id="ProtNLM"/>
    </source>
</evidence>
<reference evidence="1 2" key="1">
    <citation type="journal article" date="2020" name="Microbiome">
        <title>Single-cell genomics of uncultured bacteria reveals dietary fiber responders in the mouse gut microbiota.</title>
        <authorList>
            <person name="Chijiiwa R."/>
            <person name="Hosokawa M."/>
            <person name="Kogawa M."/>
            <person name="Nishikawa Y."/>
            <person name="Ide K."/>
            <person name="Sakanashi C."/>
            <person name="Takahashi K."/>
            <person name="Takeyama H."/>
        </authorList>
    </citation>
    <scope>NUCLEOTIDE SEQUENCE [LARGE SCALE GENOMIC DNA]</scope>
    <source>
        <strain evidence="1">IMSAGC_017</strain>
    </source>
</reference>
<dbReference type="SUPFAM" id="SSF56436">
    <property type="entry name" value="C-type lectin-like"/>
    <property type="match status" value="1"/>
</dbReference>
<dbReference type="InterPro" id="IPR042095">
    <property type="entry name" value="SUMF_sf"/>
</dbReference>
<protein>
    <recommendedName>
        <fullName evidence="3">Sulfatase-modifying factor enzyme 1</fullName>
    </recommendedName>
</protein>
<gene>
    <name evidence="1" type="ORF">IMSAGC017_01629</name>
</gene>
<evidence type="ECO:0000313" key="2">
    <source>
        <dbReference type="Proteomes" id="UP000490821"/>
    </source>
</evidence>
<dbReference type="AlphaFoldDB" id="A0A829ZF58"/>
<organism evidence="1 2">
    <name type="scientific">Thomasclavelia cocleata</name>
    <dbReference type="NCBI Taxonomy" id="69824"/>
    <lineage>
        <taxon>Bacteria</taxon>
        <taxon>Bacillati</taxon>
        <taxon>Bacillota</taxon>
        <taxon>Erysipelotrichia</taxon>
        <taxon>Erysipelotrichales</taxon>
        <taxon>Coprobacillaceae</taxon>
        <taxon>Thomasclavelia</taxon>
    </lineage>
</organism>
<dbReference type="EMBL" id="BLMI01000194">
    <property type="protein sequence ID" value="GFI41584.1"/>
    <property type="molecule type" value="Genomic_DNA"/>
</dbReference>
<sequence length="350" mass="37691">MGNFDDLALAVASFGGHNKVILDDLGKPSIMVGVPKMKYSDIITGGTQETLPWWVVEGGEKNVIWVSKYLNCVVNDRAYSLPMKDPKAYVNFDDALRFSRNKGEGWHLLQNGVFAALSLWSEKNGTIPRGNTNWDASYEKAWERGVNTYIDGSHGGGRTATGSGPVTWNHDHSAAGIADLCGNCWEWVSGARLVNGEIQIIPYGNAMKSDCSMGADSTEWKAIMPDGRLVEPGTAGTLKIDRTSASDSTLRINTGVTTQTTDSNDTSVPFKDTAAVSGVSIPKILIAAGFFPDSGQKAPGRFWARNNGERLPIRGSSFFSTSDGGVAALGLLSARSFVLNDVSFRSAFYE</sequence>
<dbReference type="Proteomes" id="UP000490821">
    <property type="component" value="Unassembled WGS sequence"/>
</dbReference>
<name>A0A829ZF58_9FIRM</name>
<accession>A0A829ZF58</accession>
<dbReference type="Gene3D" id="3.90.1580.10">
    <property type="entry name" value="paralog of FGE (formylglycine-generating enzyme)"/>
    <property type="match status" value="1"/>
</dbReference>